<dbReference type="PANTHER" id="PTHR43175:SF3">
    <property type="entry name" value="CARBON DISULFIDE HYDROLASE"/>
    <property type="match status" value="1"/>
</dbReference>
<feature type="binding site" evidence="6">
    <location>
        <position position="175"/>
    </location>
    <ligand>
        <name>Zn(2+)</name>
        <dbReference type="ChEBI" id="CHEBI:29105"/>
    </ligand>
</feature>
<dbReference type="InterPro" id="IPR036874">
    <property type="entry name" value="Carbonic_anhydrase_sf"/>
</dbReference>
<dbReference type="PANTHER" id="PTHR43175">
    <property type="entry name" value="CARBONIC ANHYDRASE"/>
    <property type="match status" value="1"/>
</dbReference>
<dbReference type="InterPro" id="IPR001765">
    <property type="entry name" value="Carbonic_anhydrase"/>
</dbReference>
<organism evidence="8 9">
    <name type="scientific">Candidatus Nitrobium versatile</name>
    <dbReference type="NCBI Taxonomy" id="2884831"/>
    <lineage>
        <taxon>Bacteria</taxon>
        <taxon>Pseudomonadati</taxon>
        <taxon>Nitrospirota</taxon>
        <taxon>Nitrospiria</taxon>
        <taxon>Nitrospirales</taxon>
        <taxon>Nitrospiraceae</taxon>
        <taxon>Candidatus Nitrobium</taxon>
    </lineage>
</organism>
<reference evidence="8" key="2">
    <citation type="submission" date="2021-08" db="EMBL/GenBank/DDBJ databases">
        <authorList>
            <person name="Dalcin Martins P."/>
        </authorList>
    </citation>
    <scope>NUCLEOTIDE SEQUENCE</scope>
    <source>
        <strain evidence="8">MAG_39</strain>
    </source>
</reference>
<evidence type="ECO:0000256" key="5">
    <source>
        <dbReference type="ARBA" id="ARBA00023014"/>
    </source>
</evidence>
<keyword evidence="4" id="KW-0408">Iron</keyword>
<evidence type="ECO:0000313" key="8">
    <source>
        <dbReference type="EMBL" id="MBZ0155408.1"/>
    </source>
</evidence>
<gene>
    <name evidence="8" type="ORF">K8I29_04230</name>
</gene>
<dbReference type="EMBL" id="JAIOIV010000032">
    <property type="protein sequence ID" value="MBZ0155408.1"/>
    <property type="molecule type" value="Genomic_DNA"/>
</dbReference>
<comment type="similarity">
    <text evidence="1">Belongs to the beta-class carbonic anhydrase family.</text>
</comment>
<keyword evidence="5" id="KW-0411">Iron-sulfur</keyword>
<dbReference type="PROSITE" id="PS00198">
    <property type="entry name" value="4FE4S_FER_1"/>
    <property type="match status" value="1"/>
</dbReference>
<comment type="cofactor">
    <cofactor evidence="6">
        <name>Zn(2+)</name>
        <dbReference type="ChEBI" id="CHEBI:29105"/>
    </cofactor>
    <text evidence="6">Binds 1 zinc ion per subunit.</text>
</comment>
<accession>A0A953J4H1</accession>
<feature type="domain" description="4Fe-4S ferredoxin-type" evidence="7">
    <location>
        <begin position="17"/>
        <end position="46"/>
    </location>
</feature>
<dbReference type="AlphaFoldDB" id="A0A953J4H1"/>
<evidence type="ECO:0000256" key="3">
    <source>
        <dbReference type="ARBA" id="ARBA00022833"/>
    </source>
</evidence>
<dbReference type="GO" id="GO:0004089">
    <property type="term" value="F:carbonate dehydratase activity"/>
    <property type="evidence" value="ECO:0007669"/>
    <property type="project" value="InterPro"/>
</dbReference>
<evidence type="ECO:0000256" key="4">
    <source>
        <dbReference type="ARBA" id="ARBA00023004"/>
    </source>
</evidence>
<keyword evidence="3 6" id="KW-0862">Zinc</keyword>
<dbReference type="Gene3D" id="3.40.1050.10">
    <property type="entry name" value="Carbonic anhydrase"/>
    <property type="match status" value="1"/>
</dbReference>
<dbReference type="SUPFAM" id="SSF54862">
    <property type="entry name" value="4Fe-4S ferredoxins"/>
    <property type="match status" value="1"/>
</dbReference>
<comment type="caution">
    <text evidence="8">The sequence shown here is derived from an EMBL/GenBank/DDBJ whole genome shotgun (WGS) entry which is preliminary data.</text>
</comment>
<evidence type="ECO:0000313" key="9">
    <source>
        <dbReference type="Proteomes" id="UP000705867"/>
    </source>
</evidence>
<dbReference type="InterPro" id="IPR017900">
    <property type="entry name" value="4Fe4S_Fe_S_CS"/>
</dbReference>
<dbReference type="Pfam" id="PF00484">
    <property type="entry name" value="Pro_CA"/>
    <property type="match status" value="1"/>
</dbReference>
<evidence type="ECO:0000259" key="7">
    <source>
        <dbReference type="PROSITE" id="PS51379"/>
    </source>
</evidence>
<evidence type="ECO:0000256" key="1">
    <source>
        <dbReference type="ARBA" id="ARBA00006217"/>
    </source>
</evidence>
<evidence type="ECO:0000256" key="2">
    <source>
        <dbReference type="ARBA" id="ARBA00022723"/>
    </source>
</evidence>
<feature type="binding site" evidence="6">
    <location>
        <position position="124"/>
    </location>
    <ligand>
        <name>Zn(2+)</name>
        <dbReference type="ChEBI" id="CHEBI:29105"/>
    </ligand>
</feature>
<feature type="binding site" evidence="6">
    <location>
        <position position="178"/>
    </location>
    <ligand>
        <name>Zn(2+)</name>
        <dbReference type="ChEBI" id="CHEBI:29105"/>
    </ligand>
</feature>
<dbReference type="Pfam" id="PF12838">
    <property type="entry name" value="Fer4_7"/>
    <property type="match status" value="1"/>
</dbReference>
<dbReference type="SMART" id="SM00947">
    <property type="entry name" value="Pro_CA"/>
    <property type="match status" value="1"/>
</dbReference>
<reference evidence="8" key="1">
    <citation type="journal article" date="2021" name="bioRxiv">
        <title>Unraveling nitrogen, sulfur and carbon metabolic pathways and microbial community transcriptional responses to substrate deprivation and toxicity stresses in a bioreactor mimicking anoxic brackish coastal sediment conditions.</title>
        <authorList>
            <person name="Martins P.D."/>
            <person name="Echeveste M.J."/>
            <person name="Arshad A."/>
            <person name="Kurth J."/>
            <person name="Ouboter H."/>
            <person name="Jetten M.S.M."/>
            <person name="Welte C.U."/>
        </authorList>
    </citation>
    <scope>NUCLEOTIDE SEQUENCE</scope>
    <source>
        <strain evidence="8">MAG_39</strain>
    </source>
</reference>
<keyword evidence="2 6" id="KW-0479">Metal-binding</keyword>
<dbReference type="Proteomes" id="UP000705867">
    <property type="component" value="Unassembled WGS sequence"/>
</dbReference>
<dbReference type="Gene3D" id="3.30.70.20">
    <property type="match status" value="1"/>
</dbReference>
<dbReference type="SUPFAM" id="SSF53056">
    <property type="entry name" value="beta-carbonic anhydrase, cab"/>
    <property type="match status" value="1"/>
</dbReference>
<feature type="binding site" evidence="6">
    <location>
        <position position="122"/>
    </location>
    <ligand>
        <name>Zn(2+)</name>
        <dbReference type="ChEBI" id="CHEBI:29105"/>
    </ligand>
</feature>
<feature type="domain" description="4Fe-4S ferredoxin-type" evidence="7">
    <location>
        <begin position="52"/>
        <end position="82"/>
    </location>
</feature>
<dbReference type="PROSITE" id="PS51379">
    <property type="entry name" value="4FE4S_FER_2"/>
    <property type="match status" value="2"/>
</dbReference>
<proteinExistence type="inferred from homology"/>
<dbReference type="GO" id="GO:0008270">
    <property type="term" value="F:zinc ion binding"/>
    <property type="evidence" value="ECO:0007669"/>
    <property type="project" value="InterPro"/>
</dbReference>
<name>A0A953J4H1_9BACT</name>
<sequence>MGMETKEREETLLAQKALPWVIPAQCEGCAECVNACPVHGLDMWETENEGIFIPWLSNPDACIGCGKCERACTWGAVSLTSYVEDARVRFLTKRPHGLLMADERKKFNLREVASRKIAIMLCMDCRLNIEEILQQNRDNAYILRNAGLLIDNSELRSLAFSSELFKVREILLVGHRDCRIREANIRVMADELEKKLCHADGSTDRKSLKALLKSFRDPEANVRKQAEVIRRSGLFPEDLPISGVMYEEFTGNIFKLF</sequence>
<protein>
    <submittedName>
        <fullName evidence="8">4Fe-4S dicluster domain-containing protein</fullName>
    </submittedName>
</protein>
<dbReference type="GO" id="GO:0051536">
    <property type="term" value="F:iron-sulfur cluster binding"/>
    <property type="evidence" value="ECO:0007669"/>
    <property type="project" value="UniProtKB-KW"/>
</dbReference>
<dbReference type="InterPro" id="IPR017896">
    <property type="entry name" value="4Fe4S_Fe-S-bd"/>
</dbReference>
<evidence type="ECO:0000256" key="6">
    <source>
        <dbReference type="PIRSR" id="PIRSR601765-1"/>
    </source>
</evidence>